<comment type="caution">
    <text evidence="3">The sequence shown here is derived from an EMBL/GenBank/DDBJ whole genome shotgun (WGS) entry which is preliminary data.</text>
</comment>
<feature type="transmembrane region" description="Helical" evidence="2">
    <location>
        <begin position="72"/>
        <end position="91"/>
    </location>
</feature>
<reference evidence="3 4" key="1">
    <citation type="submission" date="2015-11" db="EMBL/GenBank/DDBJ databases">
        <title>Genome-wide analysis reveals the secondary metabolome in Streptomyces kanasensis ZX01.</title>
        <authorList>
            <person name="Zhang G."/>
            <person name="Han L."/>
            <person name="Feng J."/>
            <person name="Zhang X."/>
        </authorList>
    </citation>
    <scope>NUCLEOTIDE SEQUENCE [LARGE SCALE GENOMIC DNA]</scope>
    <source>
        <strain evidence="3 4">ZX01</strain>
    </source>
</reference>
<dbReference type="AlphaFoldDB" id="A0A117IWX9"/>
<evidence type="ECO:0000256" key="1">
    <source>
        <dbReference type="SAM" id="MobiDB-lite"/>
    </source>
</evidence>
<dbReference type="Proteomes" id="UP000054011">
    <property type="component" value="Unassembled WGS sequence"/>
</dbReference>
<evidence type="ECO:0000313" key="3">
    <source>
        <dbReference type="EMBL" id="KUH38872.1"/>
    </source>
</evidence>
<feature type="compositionally biased region" description="Basic and acidic residues" evidence="1">
    <location>
        <begin position="43"/>
        <end position="68"/>
    </location>
</feature>
<gene>
    <name evidence="3" type="ORF">ATE80_10665</name>
</gene>
<evidence type="ECO:0000256" key="2">
    <source>
        <dbReference type="SAM" id="Phobius"/>
    </source>
</evidence>
<dbReference type="EMBL" id="LNSV01000020">
    <property type="protein sequence ID" value="KUH38872.1"/>
    <property type="molecule type" value="Genomic_DNA"/>
</dbReference>
<feature type="compositionally biased region" description="Pro residues" evidence="1">
    <location>
        <begin position="100"/>
        <end position="116"/>
    </location>
</feature>
<keyword evidence="2" id="KW-0472">Membrane</keyword>
<evidence type="ECO:0000313" key="4">
    <source>
        <dbReference type="Proteomes" id="UP000054011"/>
    </source>
</evidence>
<feature type="region of interest" description="Disordered" evidence="1">
    <location>
        <begin position="31"/>
        <end position="68"/>
    </location>
</feature>
<dbReference type="STRING" id="936756.ATE80_10665"/>
<proteinExistence type="predicted"/>
<keyword evidence="2" id="KW-0812">Transmembrane</keyword>
<accession>A0A117IWX9</accession>
<sequence length="116" mass="12285">MVVMASGMDEDRLLAEIERLLAREDPELDARMSALGRQLTGDPFEHGGPADRPRDRPADGPGGRDPRDWRKVTFLVAVVVAVVGLVLTAVLTQPTDPGTDPSPPPAPPPAGAPLHP</sequence>
<name>A0A117IWX9_9ACTN</name>
<feature type="region of interest" description="Disordered" evidence="1">
    <location>
        <begin position="92"/>
        <end position="116"/>
    </location>
</feature>
<keyword evidence="4" id="KW-1185">Reference proteome</keyword>
<evidence type="ECO:0008006" key="5">
    <source>
        <dbReference type="Google" id="ProtNLM"/>
    </source>
</evidence>
<organism evidence="3 4">
    <name type="scientific">Streptomyces kanasensis</name>
    <dbReference type="NCBI Taxonomy" id="936756"/>
    <lineage>
        <taxon>Bacteria</taxon>
        <taxon>Bacillati</taxon>
        <taxon>Actinomycetota</taxon>
        <taxon>Actinomycetes</taxon>
        <taxon>Kitasatosporales</taxon>
        <taxon>Streptomycetaceae</taxon>
        <taxon>Streptomyces</taxon>
    </lineage>
</organism>
<protein>
    <recommendedName>
        <fullName evidence="5">DUF3040 domain-containing protein</fullName>
    </recommendedName>
</protein>
<keyword evidence="2" id="KW-1133">Transmembrane helix</keyword>